<keyword evidence="3" id="KW-1185">Reference proteome</keyword>
<gene>
    <name evidence="2" type="ordered locus">GAU_2233</name>
</gene>
<dbReference type="HOGENOM" id="CLU_3007787_0_0_0"/>
<proteinExistence type="predicted"/>
<reference evidence="3" key="1">
    <citation type="submission" date="2006-03" db="EMBL/GenBank/DDBJ databases">
        <title>Complete genome sequence of Gemmatimonas aurantiaca T-27 that represents a novel phylum Gemmatimonadetes.</title>
        <authorList>
            <person name="Takasaki K."/>
            <person name="Ichikawa N."/>
            <person name="Miura H."/>
            <person name="Matsushita S."/>
            <person name="Watanabe Y."/>
            <person name="Oguchi A."/>
            <person name="Ankai A."/>
            <person name="Yashiro I."/>
            <person name="Takahashi M."/>
            <person name="Terui Y."/>
            <person name="Fukui S."/>
            <person name="Yokoyama H."/>
            <person name="Tanikawa S."/>
            <person name="Hanada S."/>
            <person name="Kamagata Y."/>
            <person name="Fujita N."/>
        </authorList>
    </citation>
    <scope>NUCLEOTIDE SEQUENCE [LARGE SCALE GENOMIC DNA]</scope>
    <source>
        <strain evidence="3">T-27 / DSM 14586 / JCM 11422 / NBRC 100505</strain>
    </source>
</reference>
<organism evidence="2 3">
    <name type="scientific">Gemmatimonas aurantiaca (strain DSM 14586 / JCM 11422 / NBRC 100505 / T-27)</name>
    <dbReference type="NCBI Taxonomy" id="379066"/>
    <lineage>
        <taxon>Bacteria</taxon>
        <taxon>Pseudomonadati</taxon>
        <taxon>Gemmatimonadota</taxon>
        <taxon>Gemmatimonadia</taxon>
        <taxon>Gemmatimonadales</taxon>
        <taxon>Gemmatimonadaceae</taxon>
        <taxon>Gemmatimonas</taxon>
    </lineage>
</organism>
<name>C1A9U8_GEMAT</name>
<dbReference type="Proteomes" id="UP000002209">
    <property type="component" value="Chromosome"/>
</dbReference>
<dbReference type="AlphaFoldDB" id="C1A9U8"/>
<evidence type="ECO:0000313" key="3">
    <source>
        <dbReference type="Proteomes" id="UP000002209"/>
    </source>
</evidence>
<evidence type="ECO:0000313" key="2">
    <source>
        <dbReference type="EMBL" id="BAH39275.1"/>
    </source>
</evidence>
<sequence>MTPRPLTRDVFVQRPPLPRKRQVAWGCVGAICATVLGWVGVIFAVFALVGTLKEWP</sequence>
<evidence type="ECO:0000256" key="1">
    <source>
        <dbReference type="SAM" id="Phobius"/>
    </source>
</evidence>
<keyword evidence="1" id="KW-0812">Transmembrane</keyword>
<dbReference type="RefSeq" id="WP_012683722.1">
    <property type="nucleotide sequence ID" value="NC_012489.1"/>
</dbReference>
<protein>
    <submittedName>
        <fullName evidence="2">Uncharacterized protein</fullName>
    </submittedName>
</protein>
<accession>C1A9U8</accession>
<dbReference type="EMBL" id="AP009153">
    <property type="protein sequence ID" value="BAH39275.1"/>
    <property type="molecule type" value="Genomic_DNA"/>
</dbReference>
<dbReference type="STRING" id="379066.GAU_2233"/>
<keyword evidence="1" id="KW-0472">Membrane</keyword>
<keyword evidence="1" id="KW-1133">Transmembrane helix</keyword>
<feature type="transmembrane region" description="Helical" evidence="1">
    <location>
        <begin position="23"/>
        <end position="49"/>
    </location>
</feature>
<dbReference type="KEGG" id="gau:GAU_2233"/>